<dbReference type="RefSeq" id="WP_151705972.1">
    <property type="nucleotide sequence ID" value="NZ_BKZQ01000018.1"/>
</dbReference>
<keyword evidence="2" id="KW-1185">Reference proteome</keyword>
<reference evidence="1 2" key="1">
    <citation type="submission" date="2019-09" db="EMBL/GenBank/DDBJ databases">
        <title>Draft genome sequence of Bacillus sp. JC-7.</title>
        <authorList>
            <person name="Tanaka N."/>
            <person name="Shiwa Y."/>
            <person name="Fujita N."/>
            <person name="Tanasupawat S."/>
        </authorList>
    </citation>
    <scope>NUCLEOTIDE SEQUENCE [LARGE SCALE GENOMIC DNA]</scope>
    <source>
        <strain evidence="1 2">JC-7</strain>
    </source>
</reference>
<dbReference type="Proteomes" id="UP000391919">
    <property type="component" value="Unassembled WGS sequence"/>
</dbReference>
<dbReference type="AlphaFoldDB" id="A0A5J4JF34"/>
<proteinExistence type="predicted"/>
<gene>
    <name evidence="1" type="ORF">BpJC7_16040</name>
</gene>
<accession>A0A5J4JF34</accession>
<evidence type="ECO:0000313" key="1">
    <source>
        <dbReference type="EMBL" id="GER70301.1"/>
    </source>
</evidence>
<evidence type="ECO:0000313" key="2">
    <source>
        <dbReference type="Proteomes" id="UP000391919"/>
    </source>
</evidence>
<name>A0A5J4JF34_9BACI</name>
<dbReference type="EMBL" id="BKZQ01000018">
    <property type="protein sequence ID" value="GER70301.1"/>
    <property type="molecule type" value="Genomic_DNA"/>
</dbReference>
<protein>
    <submittedName>
        <fullName evidence="1">Uncharacterized protein</fullName>
    </submittedName>
</protein>
<organism evidence="1 2">
    <name type="scientific">Weizmannia acidilactici</name>
    <dbReference type="NCBI Taxonomy" id="2607726"/>
    <lineage>
        <taxon>Bacteria</taxon>
        <taxon>Bacillati</taxon>
        <taxon>Bacillota</taxon>
        <taxon>Bacilli</taxon>
        <taxon>Bacillales</taxon>
        <taxon>Bacillaceae</taxon>
        <taxon>Heyndrickxia</taxon>
    </lineage>
</organism>
<sequence length="69" mass="8120">MQMILEKQAEYFPHGRLFKELLQPFLTGVQEGKRRRDKKMAVRMLQEQVDIKLIEHITGLPEVKQGESP</sequence>
<comment type="caution">
    <text evidence="1">The sequence shown here is derived from an EMBL/GenBank/DDBJ whole genome shotgun (WGS) entry which is preliminary data.</text>
</comment>